<name>A0A7W2EEF4_9BURK</name>
<dbReference type="InterPro" id="IPR036701">
    <property type="entry name" value="RraB-like_sf"/>
</dbReference>
<proteinExistence type="predicted"/>
<comment type="caution">
    <text evidence="2">The sequence shown here is derived from an EMBL/GenBank/DDBJ whole genome shotgun (WGS) entry which is preliminary data.</text>
</comment>
<evidence type="ECO:0000313" key="2">
    <source>
        <dbReference type="EMBL" id="MBA5604447.1"/>
    </source>
</evidence>
<evidence type="ECO:0000259" key="1">
    <source>
        <dbReference type="Pfam" id="PF06877"/>
    </source>
</evidence>
<dbReference type="RefSeq" id="WP_182214173.1">
    <property type="nucleotide sequence ID" value="NZ_JACEZS010000002.1"/>
</dbReference>
<keyword evidence="3" id="KW-1185">Reference proteome</keyword>
<reference evidence="2 3" key="1">
    <citation type="submission" date="2020-07" db="EMBL/GenBank/DDBJ databases">
        <title>Novel species isolated from subtropical streams in China.</title>
        <authorList>
            <person name="Lu H."/>
        </authorList>
    </citation>
    <scope>NUCLEOTIDE SEQUENCE [LARGE SCALE GENOMIC DNA]</scope>
    <source>
        <strain evidence="2 3">FT3S</strain>
    </source>
</reference>
<feature type="domain" description="Regulator of ribonuclease activity B" evidence="1">
    <location>
        <begin position="9"/>
        <end position="100"/>
    </location>
</feature>
<dbReference type="Pfam" id="PF06877">
    <property type="entry name" value="RraB"/>
    <property type="match status" value="1"/>
</dbReference>
<evidence type="ECO:0000313" key="3">
    <source>
        <dbReference type="Proteomes" id="UP000566711"/>
    </source>
</evidence>
<gene>
    <name evidence="2" type="ORF">H3H36_03610</name>
</gene>
<protein>
    <submittedName>
        <fullName evidence="2">Ribonuclease E inhibitor RraB</fullName>
    </submittedName>
</protein>
<dbReference type="AlphaFoldDB" id="A0A7W2EEF4"/>
<dbReference type="SUPFAM" id="SSF89946">
    <property type="entry name" value="Hypothetical protein VC0424"/>
    <property type="match status" value="1"/>
</dbReference>
<dbReference type="EMBL" id="JACEZS010000002">
    <property type="protein sequence ID" value="MBA5604447.1"/>
    <property type="molecule type" value="Genomic_DNA"/>
</dbReference>
<dbReference type="Proteomes" id="UP000566711">
    <property type="component" value="Unassembled WGS sequence"/>
</dbReference>
<organism evidence="2 3">
    <name type="scientific">Rugamonas fusca</name>
    <dbReference type="NCBI Taxonomy" id="2758568"/>
    <lineage>
        <taxon>Bacteria</taxon>
        <taxon>Pseudomonadati</taxon>
        <taxon>Pseudomonadota</taxon>
        <taxon>Betaproteobacteria</taxon>
        <taxon>Burkholderiales</taxon>
        <taxon>Oxalobacteraceae</taxon>
        <taxon>Telluria group</taxon>
        <taxon>Rugamonas</taxon>
    </lineage>
</organism>
<dbReference type="InterPro" id="IPR009671">
    <property type="entry name" value="RraB_dom"/>
</dbReference>
<sequence length="108" mass="12186">MPSKVSWPNDADGDVFRRMQKSGFDFDKAVDIDFNVDFDAWPPSEELVSMLRSQFKNVKIYSPDSSGDGYFQFVLNAVPTYELVMSIQKSISEMAVRFGGGESWGVLQ</sequence>
<accession>A0A7W2EEF4</accession>